<sequence length="308" mass="34297">MSVVIEAKGLTKTFGSRTVVNNVDLQVEKGEIYGFLGRNGAGKSTFINMITGIIEPSAGSFQLLNESSIDHIKQRIGVLPDYSTFYDSMTAAGHLKYFAKLTGQNVSRQQCESVLARVGLLEHADKKAGTFSFGMKKKLGIAQAIIHDPELIFLDEPTSGVDAESALNIQKLIIDLQKEGKTVFMTSHNLYEIEKICTRIAIMKDGGILREGTLDELRKHFMSSITVYIRHSQIPEQHFGLISNFLESAGEEVNFRDNELSLVVNSEEKIPAIIRVLTNCKVNIYRVHVDEPSLEDIFLDREQENSAS</sequence>
<evidence type="ECO:0000313" key="8">
    <source>
        <dbReference type="Proteomes" id="UP000036168"/>
    </source>
</evidence>
<evidence type="ECO:0000313" key="7">
    <source>
        <dbReference type="EMBL" id="MEC0483312.1"/>
    </source>
</evidence>
<dbReference type="PROSITE" id="PS00211">
    <property type="entry name" value="ABC_TRANSPORTER_1"/>
    <property type="match status" value="1"/>
</dbReference>
<dbReference type="InterPro" id="IPR017871">
    <property type="entry name" value="ABC_transporter-like_CS"/>
</dbReference>
<dbReference type="Gene3D" id="3.40.50.300">
    <property type="entry name" value="P-loop containing nucleotide triphosphate hydrolases"/>
    <property type="match status" value="1"/>
</dbReference>
<reference evidence="6 8" key="1">
    <citation type="journal article" date="2015" name="Int. J. Syst. Evol. Microbiol.">
        <title>Bacillus glycinifermentans sp. nov., isolated from fermented soybean paste.</title>
        <authorList>
            <person name="Kim S.J."/>
            <person name="Dunlap C.A."/>
            <person name="Kwon S.W."/>
            <person name="Rooney A.P."/>
        </authorList>
    </citation>
    <scope>NUCLEOTIDE SEQUENCE [LARGE SCALE GENOMIC DNA]</scope>
    <source>
        <strain evidence="6 8">GO-13</strain>
    </source>
</reference>
<dbReference type="EMBL" id="JARRTL010000003">
    <property type="protein sequence ID" value="MEC0483312.1"/>
    <property type="molecule type" value="Genomic_DNA"/>
</dbReference>
<comment type="similarity">
    <text evidence="1">Belongs to the ABC transporter superfamily.</text>
</comment>
<dbReference type="InterPro" id="IPR003439">
    <property type="entry name" value="ABC_transporter-like_ATP-bd"/>
</dbReference>
<evidence type="ECO:0000256" key="4">
    <source>
        <dbReference type="ARBA" id="ARBA00022840"/>
    </source>
</evidence>
<dbReference type="InterPro" id="IPR003593">
    <property type="entry name" value="AAA+_ATPase"/>
</dbReference>
<gene>
    <name evidence="6" type="ORF">AB447_208230</name>
    <name evidence="7" type="ORF">P8828_00355</name>
</gene>
<dbReference type="STRING" id="1664069.BGLY_4063"/>
<reference evidence="7 9" key="3">
    <citation type="submission" date="2023-03" db="EMBL/GenBank/DDBJ databases">
        <title>Agriculturally important microbes genome sequencing.</title>
        <authorList>
            <person name="Dunlap C."/>
        </authorList>
    </citation>
    <scope>NUCLEOTIDE SEQUENCE [LARGE SCALE GENOMIC DNA]</scope>
    <source>
        <strain evidence="7 9">CBP-3203</strain>
    </source>
</reference>
<protein>
    <submittedName>
        <fullName evidence="6">ABC transporter ATP-binding protein</fullName>
    </submittedName>
</protein>
<evidence type="ECO:0000256" key="1">
    <source>
        <dbReference type="ARBA" id="ARBA00005417"/>
    </source>
</evidence>
<comment type="caution">
    <text evidence="6">The sequence shown here is derived from an EMBL/GenBank/DDBJ whole genome shotgun (WGS) entry which is preliminary data.</text>
</comment>
<name>A0A0T6BIP2_9BACI</name>
<dbReference type="GO" id="GO:0005524">
    <property type="term" value="F:ATP binding"/>
    <property type="evidence" value="ECO:0007669"/>
    <property type="project" value="UniProtKB-KW"/>
</dbReference>
<dbReference type="AlphaFoldDB" id="A0A0T6BIP2"/>
<keyword evidence="2" id="KW-0813">Transport</keyword>
<dbReference type="InterPro" id="IPR027417">
    <property type="entry name" value="P-loop_NTPase"/>
</dbReference>
<dbReference type="Proteomes" id="UP000036168">
    <property type="component" value="Unassembled WGS sequence"/>
</dbReference>
<dbReference type="PROSITE" id="PS50893">
    <property type="entry name" value="ABC_TRANSPORTER_2"/>
    <property type="match status" value="1"/>
</dbReference>
<evidence type="ECO:0000259" key="5">
    <source>
        <dbReference type="PROSITE" id="PS50893"/>
    </source>
</evidence>
<dbReference type="Pfam" id="PF00005">
    <property type="entry name" value="ABC_tran"/>
    <property type="match status" value="1"/>
</dbReference>
<dbReference type="SMART" id="SM00382">
    <property type="entry name" value="AAA"/>
    <property type="match status" value="1"/>
</dbReference>
<dbReference type="InterPro" id="IPR050763">
    <property type="entry name" value="ABC_transporter_ATP-binding"/>
</dbReference>
<evidence type="ECO:0000256" key="2">
    <source>
        <dbReference type="ARBA" id="ARBA00022448"/>
    </source>
</evidence>
<dbReference type="GO" id="GO:0016887">
    <property type="term" value="F:ATP hydrolysis activity"/>
    <property type="evidence" value="ECO:0007669"/>
    <property type="project" value="InterPro"/>
</dbReference>
<dbReference type="SUPFAM" id="SSF52540">
    <property type="entry name" value="P-loop containing nucleoside triphosphate hydrolases"/>
    <property type="match status" value="1"/>
</dbReference>
<dbReference type="RefSeq" id="WP_048354338.1">
    <property type="nucleotide sequence ID" value="NZ_CP023481.1"/>
</dbReference>
<dbReference type="PANTHER" id="PTHR42711:SF5">
    <property type="entry name" value="ABC TRANSPORTER ATP-BINDING PROTEIN NATA"/>
    <property type="match status" value="1"/>
</dbReference>
<dbReference type="Proteomes" id="UP001341297">
    <property type="component" value="Unassembled WGS sequence"/>
</dbReference>
<keyword evidence="3" id="KW-0547">Nucleotide-binding</keyword>
<keyword evidence="9" id="KW-1185">Reference proteome</keyword>
<evidence type="ECO:0000256" key="3">
    <source>
        <dbReference type="ARBA" id="ARBA00022741"/>
    </source>
</evidence>
<accession>A0A0T6BIP2</accession>
<dbReference type="InterPro" id="IPR025302">
    <property type="entry name" value="DrrA1/2-like_C"/>
</dbReference>
<keyword evidence="4 6" id="KW-0067">ATP-binding</keyword>
<dbReference type="PANTHER" id="PTHR42711">
    <property type="entry name" value="ABC TRANSPORTER ATP-BINDING PROTEIN"/>
    <property type="match status" value="1"/>
</dbReference>
<dbReference type="Pfam" id="PF13732">
    <property type="entry name" value="DrrA1-3_C"/>
    <property type="match status" value="1"/>
</dbReference>
<feature type="domain" description="ABC transporter" evidence="5">
    <location>
        <begin position="5"/>
        <end position="230"/>
    </location>
</feature>
<reference evidence="6" key="2">
    <citation type="submission" date="2015-10" db="EMBL/GenBank/DDBJ databases">
        <authorList>
            <person name="Gilbert D.G."/>
        </authorList>
    </citation>
    <scope>NUCLEOTIDE SEQUENCE</scope>
    <source>
        <strain evidence="6">GO-13</strain>
    </source>
</reference>
<evidence type="ECO:0000313" key="9">
    <source>
        <dbReference type="Proteomes" id="UP001341297"/>
    </source>
</evidence>
<organism evidence="6 8">
    <name type="scientific">Bacillus glycinifermentans</name>
    <dbReference type="NCBI Taxonomy" id="1664069"/>
    <lineage>
        <taxon>Bacteria</taxon>
        <taxon>Bacillati</taxon>
        <taxon>Bacillota</taxon>
        <taxon>Bacilli</taxon>
        <taxon>Bacillales</taxon>
        <taxon>Bacillaceae</taxon>
        <taxon>Bacillus</taxon>
    </lineage>
</organism>
<proteinExistence type="inferred from homology"/>
<dbReference type="CDD" id="cd03230">
    <property type="entry name" value="ABC_DR_subfamily_A"/>
    <property type="match status" value="1"/>
</dbReference>
<evidence type="ECO:0000313" key="6">
    <source>
        <dbReference type="EMBL" id="KRT88375.1"/>
    </source>
</evidence>
<dbReference type="OrthoDB" id="9804819at2"/>
<dbReference type="EMBL" id="LECW02000067">
    <property type="protein sequence ID" value="KRT88375.1"/>
    <property type="molecule type" value="Genomic_DNA"/>
</dbReference>